<keyword evidence="2 5" id="KW-0812">Transmembrane</keyword>
<sequence length="495" mass="58357">MEELKTDYSDNRLLRPPVNNNQGGRHQGVTSEDLLDDRYEHQGSAEYVAQLTLTQSFILSENIGCIEDKVFKLTSSLNEYFSDNQPAKHVFMIFCGLLMDIMVLAQFYRFAMYGTTWRFPIALLMFYILRALMQFSLMICLRGHYMIDLVSGIVFAHYFWLLSERYSYLVDVKLFKIPFHKRFPMFTRSCPKCQHPMELWSDPHSNENYTEIERHHLLINSPQKNQKNVPYSIILKLNCNKNMSLKKIIFTSVTLPLAYQTFWAYNWQKGRKIEKIQQIKEREQKLVQPLVDFKLSDLPNEVIQSKTEFEKIWLYRPVRIKGIIDNEKEIYIQRPQSGEKGVEVVAPLYESVNDKGELQGIMVDRGWIKEQLKDLKIHWNSTENSEQIIEGVIMRGEGKCQTGKEDDEKNKIRIDLEEFVKNTEFGNKDVAKQIMIREVNFNENTTEQRTSLKRQTPADLCYWYVTPERHQAYSTFWLYATGLNLFANAVIWAYL</sequence>
<feature type="transmembrane region" description="Helical" evidence="5">
    <location>
        <begin position="476"/>
        <end position="494"/>
    </location>
</feature>
<dbReference type="AlphaFoldDB" id="A0A078AUC1"/>
<dbReference type="InParanoid" id="A0A078AUC1"/>
<dbReference type="EMBL" id="CCKQ01013193">
    <property type="protein sequence ID" value="CDW84832.1"/>
    <property type="molecule type" value="Genomic_DNA"/>
</dbReference>
<comment type="subcellular location">
    <subcellularLocation>
        <location evidence="1">Membrane</location>
    </subcellularLocation>
    <subcellularLocation>
        <location evidence="5">Mitochondrion inner membrane</location>
        <topology evidence="5">Multi-pass membrane protein</topology>
    </subcellularLocation>
</comment>
<gene>
    <name evidence="7" type="primary">Contig1430.g1567</name>
    <name evidence="7" type="ORF">STYLEM_13901</name>
</gene>
<evidence type="ECO:0000256" key="2">
    <source>
        <dbReference type="ARBA" id="ARBA00022692"/>
    </source>
</evidence>
<comment type="function">
    <text evidence="5">Probably involved in the biogenesis of the COX complex.</text>
</comment>
<dbReference type="PANTHER" id="PTHR23427">
    <property type="entry name" value="SURFEIT LOCUS PROTEIN"/>
    <property type="match status" value="1"/>
</dbReference>
<keyword evidence="3 5" id="KW-1133">Transmembrane helix</keyword>
<accession>A0A078AUC1</accession>
<keyword evidence="5" id="KW-0496">Mitochondrion</keyword>
<dbReference type="InterPro" id="IPR045214">
    <property type="entry name" value="Surf1/Surf4"/>
</dbReference>
<name>A0A078AUC1_STYLE</name>
<dbReference type="PROSITE" id="PS50895">
    <property type="entry name" value="SURF1"/>
    <property type="match status" value="1"/>
</dbReference>
<dbReference type="GO" id="GO:0005743">
    <property type="term" value="C:mitochondrial inner membrane"/>
    <property type="evidence" value="ECO:0007669"/>
    <property type="project" value="UniProtKB-SubCell"/>
</dbReference>
<evidence type="ECO:0000256" key="1">
    <source>
        <dbReference type="ARBA" id="ARBA00004370"/>
    </source>
</evidence>
<feature type="compositionally biased region" description="Polar residues" evidence="6">
    <location>
        <begin position="18"/>
        <end position="29"/>
    </location>
</feature>
<keyword evidence="5" id="KW-0999">Mitochondrion inner membrane</keyword>
<feature type="compositionally biased region" description="Basic and acidic residues" evidence="6">
    <location>
        <begin position="1"/>
        <end position="13"/>
    </location>
</feature>
<organism evidence="7 8">
    <name type="scientific">Stylonychia lemnae</name>
    <name type="common">Ciliate</name>
    <dbReference type="NCBI Taxonomy" id="5949"/>
    <lineage>
        <taxon>Eukaryota</taxon>
        <taxon>Sar</taxon>
        <taxon>Alveolata</taxon>
        <taxon>Ciliophora</taxon>
        <taxon>Intramacronucleata</taxon>
        <taxon>Spirotrichea</taxon>
        <taxon>Stichotrichia</taxon>
        <taxon>Sporadotrichida</taxon>
        <taxon>Oxytrichidae</taxon>
        <taxon>Stylonychinae</taxon>
        <taxon>Stylonychia</taxon>
    </lineage>
</organism>
<feature type="transmembrane region" description="Helical" evidence="5">
    <location>
        <begin position="145"/>
        <end position="163"/>
    </location>
</feature>
<comment type="similarity">
    <text evidence="5">Belongs to the SURF1 family.</text>
</comment>
<dbReference type="InterPro" id="IPR002994">
    <property type="entry name" value="Surf1/Shy1"/>
</dbReference>
<evidence type="ECO:0000256" key="5">
    <source>
        <dbReference type="RuleBase" id="RU363076"/>
    </source>
</evidence>
<evidence type="ECO:0000256" key="6">
    <source>
        <dbReference type="SAM" id="MobiDB-lite"/>
    </source>
</evidence>
<dbReference type="OrthoDB" id="312410at2759"/>
<evidence type="ECO:0000313" key="7">
    <source>
        <dbReference type="EMBL" id="CDW84832.1"/>
    </source>
</evidence>
<keyword evidence="4 5" id="KW-0472">Membrane</keyword>
<protein>
    <recommendedName>
        <fullName evidence="5">SURF1-like protein</fullName>
    </recommendedName>
</protein>
<evidence type="ECO:0000256" key="4">
    <source>
        <dbReference type="ARBA" id="ARBA00023136"/>
    </source>
</evidence>
<proteinExistence type="inferred from homology"/>
<feature type="region of interest" description="Disordered" evidence="6">
    <location>
        <begin position="1"/>
        <end position="29"/>
    </location>
</feature>
<dbReference type="Proteomes" id="UP000039865">
    <property type="component" value="Unassembled WGS sequence"/>
</dbReference>
<feature type="transmembrane region" description="Helical" evidence="5">
    <location>
        <begin position="90"/>
        <end position="111"/>
    </location>
</feature>
<feature type="transmembrane region" description="Helical" evidence="5">
    <location>
        <begin position="117"/>
        <end position="133"/>
    </location>
</feature>
<dbReference type="PANTHER" id="PTHR23427:SF2">
    <property type="entry name" value="SURFEIT LOCUS PROTEIN 1"/>
    <property type="match status" value="1"/>
</dbReference>
<keyword evidence="8" id="KW-1185">Reference proteome</keyword>
<dbReference type="Pfam" id="PF02104">
    <property type="entry name" value="SURF1"/>
    <property type="match status" value="1"/>
</dbReference>
<evidence type="ECO:0000313" key="8">
    <source>
        <dbReference type="Proteomes" id="UP000039865"/>
    </source>
</evidence>
<evidence type="ECO:0000256" key="3">
    <source>
        <dbReference type="ARBA" id="ARBA00022989"/>
    </source>
</evidence>
<reference evidence="7 8" key="1">
    <citation type="submission" date="2014-06" db="EMBL/GenBank/DDBJ databases">
        <authorList>
            <person name="Swart Estienne"/>
        </authorList>
    </citation>
    <scope>NUCLEOTIDE SEQUENCE [LARGE SCALE GENOMIC DNA]</scope>
    <source>
        <strain evidence="7 8">130c</strain>
    </source>
</reference>
<comment type="caution">
    <text evidence="5">Lacks conserved residue(s) required for the propagation of feature annotation.</text>
</comment>